<organism evidence="3 4">
    <name type="scientific">Triticum turgidum subsp. durum</name>
    <name type="common">Durum wheat</name>
    <name type="synonym">Triticum durum</name>
    <dbReference type="NCBI Taxonomy" id="4567"/>
    <lineage>
        <taxon>Eukaryota</taxon>
        <taxon>Viridiplantae</taxon>
        <taxon>Streptophyta</taxon>
        <taxon>Embryophyta</taxon>
        <taxon>Tracheophyta</taxon>
        <taxon>Spermatophyta</taxon>
        <taxon>Magnoliopsida</taxon>
        <taxon>Liliopsida</taxon>
        <taxon>Poales</taxon>
        <taxon>Poaceae</taxon>
        <taxon>BOP clade</taxon>
        <taxon>Pooideae</taxon>
        <taxon>Triticodae</taxon>
        <taxon>Triticeae</taxon>
        <taxon>Triticinae</taxon>
        <taxon>Triticum</taxon>
    </lineage>
</organism>
<dbReference type="InterPro" id="IPR050592">
    <property type="entry name" value="GDSL_lipolytic_enzyme"/>
</dbReference>
<keyword evidence="1" id="KW-1133">Transmembrane helix</keyword>
<feature type="transmembrane region" description="Helical" evidence="1">
    <location>
        <begin position="93"/>
        <end position="119"/>
    </location>
</feature>
<protein>
    <recommendedName>
        <fullName evidence="5">GDSL esterase/lipase</fullName>
    </recommendedName>
</protein>
<feature type="signal peptide" evidence="2">
    <location>
        <begin position="1"/>
        <end position="29"/>
    </location>
</feature>
<evidence type="ECO:0000313" key="3">
    <source>
        <dbReference type="EMBL" id="VAH36940.1"/>
    </source>
</evidence>
<dbReference type="AlphaFoldDB" id="A0A9R1P5M0"/>
<dbReference type="Gene3D" id="3.40.50.1110">
    <property type="entry name" value="SGNH hydrolase"/>
    <property type="match status" value="1"/>
</dbReference>
<reference evidence="3 4" key="1">
    <citation type="submission" date="2017-09" db="EMBL/GenBank/DDBJ databases">
        <authorList>
            <consortium name="International Durum Wheat Genome Sequencing Consortium (IDWGSC)"/>
            <person name="Milanesi L."/>
        </authorList>
    </citation>
    <scope>NUCLEOTIDE SEQUENCE [LARGE SCALE GENOMIC DNA]</scope>
    <source>
        <strain evidence="4">cv. Svevo</strain>
    </source>
</reference>
<gene>
    <name evidence="3" type="ORF">TRITD_2Av1G263710</name>
</gene>
<dbReference type="PANTHER" id="PTHR45642:SF95">
    <property type="entry name" value="GDSL-LIKE LIPASE_ACYLHYDROLASE FAMILY PROTEIN, EXPRESSED"/>
    <property type="match status" value="1"/>
</dbReference>
<dbReference type="Gramene" id="TRITD2Av1G263710.3">
    <property type="protein sequence ID" value="TRITD2Av1G263710.3"/>
    <property type="gene ID" value="TRITD2Av1G263710"/>
</dbReference>
<dbReference type="EMBL" id="LT934113">
    <property type="protein sequence ID" value="VAH36940.1"/>
    <property type="molecule type" value="Genomic_DNA"/>
</dbReference>
<evidence type="ECO:0000256" key="2">
    <source>
        <dbReference type="SAM" id="SignalP"/>
    </source>
</evidence>
<dbReference type="PANTHER" id="PTHR45642">
    <property type="entry name" value="GDSL ESTERASE/LIPASE EXL3"/>
    <property type="match status" value="1"/>
</dbReference>
<accession>A0A9R1P5M0</accession>
<keyword evidence="1" id="KW-0472">Membrane</keyword>
<sequence>MLAMRRSCRTALVAAVVVVALAMAPPGVCEKKGPLVTAVIVFGDSIMDPGNNNGLHTVVKANHAPYGKDFANHEPTGRFSNGLIPTDFMGKYLYARTSVCVILFCMCIPSMYACSPYILHALL</sequence>
<keyword evidence="1" id="KW-0812">Transmembrane</keyword>
<dbReference type="Proteomes" id="UP000324705">
    <property type="component" value="Chromosome 2A"/>
</dbReference>
<evidence type="ECO:0000256" key="1">
    <source>
        <dbReference type="SAM" id="Phobius"/>
    </source>
</evidence>
<evidence type="ECO:0000313" key="4">
    <source>
        <dbReference type="Proteomes" id="UP000324705"/>
    </source>
</evidence>
<proteinExistence type="predicted"/>
<keyword evidence="4" id="KW-1185">Reference proteome</keyword>
<keyword evidence="2" id="KW-0732">Signal</keyword>
<feature type="chain" id="PRO_5040225425" description="GDSL esterase/lipase" evidence="2">
    <location>
        <begin position="30"/>
        <end position="123"/>
    </location>
</feature>
<name>A0A9R1P5M0_TRITD</name>
<evidence type="ECO:0008006" key="5">
    <source>
        <dbReference type="Google" id="ProtNLM"/>
    </source>
</evidence>
<dbReference type="InterPro" id="IPR036514">
    <property type="entry name" value="SGNH_hydro_sf"/>
</dbReference>